<evidence type="ECO:0000256" key="1">
    <source>
        <dbReference type="ARBA" id="ARBA00007908"/>
    </source>
</evidence>
<evidence type="ECO:0000256" key="3">
    <source>
        <dbReference type="SAM" id="MobiDB-lite"/>
    </source>
</evidence>
<dbReference type="Ensembl" id="ENSSFAT00005045746.1">
    <property type="protein sequence ID" value="ENSSFAP00005044189.1"/>
    <property type="gene ID" value="ENSSFAG00005021748.1"/>
</dbReference>
<dbReference type="InterPro" id="IPR000580">
    <property type="entry name" value="TSC22/Bun"/>
</dbReference>
<reference evidence="4" key="1">
    <citation type="submission" date="2019-06" db="EMBL/GenBank/DDBJ databases">
        <authorList>
            <consortium name="Wellcome Sanger Institute Data Sharing"/>
        </authorList>
    </citation>
    <scope>NUCLEOTIDE SEQUENCE [LARGE SCALE GENOMIC DNA]</scope>
</reference>
<dbReference type="PROSITE" id="PS01289">
    <property type="entry name" value="TSC22"/>
    <property type="match status" value="1"/>
</dbReference>
<dbReference type="RefSeq" id="XP_029939254.1">
    <property type="nucleotide sequence ID" value="XM_030083394.1"/>
</dbReference>
<feature type="compositionally biased region" description="Low complexity" evidence="3">
    <location>
        <begin position="364"/>
        <end position="375"/>
    </location>
</feature>
<dbReference type="InterPro" id="IPR053049">
    <property type="entry name" value="TSC22_domain_protein_2"/>
</dbReference>
<dbReference type="CDD" id="cd21941">
    <property type="entry name" value="ZIP_TSC22D4"/>
    <property type="match status" value="1"/>
</dbReference>
<evidence type="ECO:0000256" key="2">
    <source>
        <dbReference type="SAM" id="Coils"/>
    </source>
</evidence>
<dbReference type="OMA" id="GWKMTEA"/>
<feature type="region of interest" description="Disordered" evidence="3">
    <location>
        <begin position="206"/>
        <end position="237"/>
    </location>
</feature>
<dbReference type="GO" id="GO:0006357">
    <property type="term" value="P:regulation of transcription by RNA polymerase II"/>
    <property type="evidence" value="ECO:0007669"/>
    <property type="project" value="InterPro"/>
</dbReference>
<feature type="coiled-coil region" evidence="2">
    <location>
        <begin position="518"/>
        <end position="552"/>
    </location>
</feature>
<feature type="compositionally biased region" description="Basic and acidic residues" evidence="3">
    <location>
        <begin position="29"/>
        <end position="44"/>
    </location>
</feature>
<dbReference type="AlphaFoldDB" id="A0A672IT00"/>
<feature type="region of interest" description="Disordered" evidence="3">
    <location>
        <begin position="21"/>
        <end position="103"/>
    </location>
</feature>
<accession>A0A672IT00</accession>
<dbReference type="PANTHER" id="PTHR46894">
    <property type="entry name" value="TSC22 DOMAIN FAMILY PROTEIN 2"/>
    <property type="match status" value="1"/>
</dbReference>
<proteinExistence type="inferred from homology"/>
<dbReference type="OrthoDB" id="8961796at2759"/>
<comment type="similarity">
    <text evidence="1">Belongs to the TSC-22/Dip/Bun family.</text>
</comment>
<sequence>MSKMPVKKKSCFQITSVTQAQVAAGSIPDHTDGRDHPDEPRTKLCVEAQSNAGEPQDGQLPHAHPVNGGLSCNKNPGSGRDTPHNAGGSVPVSAASRPSAQSSITSTLPAISMVHAPMSSNCTSRFRVIKLDHGTGEPFRRGRWTCTDFYERDSDSNRTVDRLKPAGTPLNHTADRDSGLGSTSFSVITCSAFPVQVVGNASDSGYSASADHPSETLHTGYSLHPQTGSRVSAFQPPGCAHQAQVSVQPAAPHTVSSNSLNGANQGAMQQKVPVVAPAAETQQLGHSTHPEGLSQGPAHYHQHHFVSNAYNAPTTVLIMGPSFVITSAAAPGEQGQGGEEDEAQALLSQEGNLPAVTPISPRSVQQQVVSQNQPSGGLSIAPLSSTTSSPHTSGQNVPAIVPKTTSTPPSVPSQTFGIGGLVQPQGALGGVTASFSKQMDGWKKIDALPQNCGDVVAVKDDVKLFLSEDLGLSTPAANSLVGIHITMNADEDSTSTASVVAIDNKIEQAMDLVKNHLMFAVREEVEVLKEQIKELYERNSLLERENAVLKSLANSEQLNQLSSQLRHGSTPPHVTNATAILAHQGGGQSIPHQHNITSA</sequence>
<feature type="compositionally biased region" description="Polar residues" evidence="3">
    <location>
        <begin position="216"/>
        <end position="232"/>
    </location>
</feature>
<protein>
    <submittedName>
        <fullName evidence="4">TSC22 domain family protein 2-like</fullName>
    </submittedName>
</protein>
<dbReference type="InParanoid" id="A0A672IT00"/>
<reference evidence="4" key="3">
    <citation type="submission" date="2025-09" db="UniProtKB">
        <authorList>
            <consortium name="Ensembl"/>
        </authorList>
    </citation>
    <scope>IDENTIFICATION</scope>
</reference>
<gene>
    <name evidence="4" type="primary">LOC115381790</name>
</gene>
<dbReference type="Proteomes" id="UP000472267">
    <property type="component" value="Chromosome 23"/>
</dbReference>
<keyword evidence="5" id="KW-1185">Reference proteome</keyword>
<dbReference type="SUPFAM" id="SSF58026">
    <property type="entry name" value="Delta-sleep-inducing peptide immunoreactive peptide"/>
    <property type="match status" value="1"/>
</dbReference>
<dbReference type="Pfam" id="PF01166">
    <property type="entry name" value="TSC22"/>
    <property type="match status" value="1"/>
</dbReference>
<reference evidence="4" key="2">
    <citation type="submission" date="2025-08" db="UniProtKB">
        <authorList>
            <consortium name="Ensembl"/>
        </authorList>
    </citation>
    <scope>IDENTIFICATION</scope>
</reference>
<dbReference type="InterPro" id="IPR047862">
    <property type="entry name" value="TSC22/BUN_CS"/>
</dbReference>
<evidence type="ECO:0000313" key="4">
    <source>
        <dbReference type="Ensembl" id="ENSSFAP00005044189.1"/>
    </source>
</evidence>
<dbReference type="Gene3D" id="1.20.5.490">
    <property type="entry name" value="Single helix bin"/>
    <property type="match status" value="1"/>
</dbReference>
<feature type="compositionally biased region" description="Low complexity" evidence="3">
    <location>
        <begin position="89"/>
        <end position="103"/>
    </location>
</feature>
<dbReference type="PANTHER" id="PTHR46894:SF1">
    <property type="entry name" value="TSC22 DOMAIN FAMILY PROTEIN 2"/>
    <property type="match status" value="1"/>
</dbReference>
<name>A0A672IT00_SALFA</name>
<dbReference type="GeneID" id="115381790"/>
<feature type="region of interest" description="Disordered" evidence="3">
    <location>
        <begin position="364"/>
        <end position="411"/>
    </location>
</feature>
<evidence type="ECO:0000313" key="5">
    <source>
        <dbReference type="Proteomes" id="UP000472267"/>
    </source>
</evidence>
<dbReference type="FunFam" id="1.20.5.490:FF:000002">
    <property type="entry name" value="TSC22 domain family, member 1"/>
    <property type="match status" value="1"/>
</dbReference>
<feature type="compositionally biased region" description="Low complexity" evidence="3">
    <location>
        <begin position="384"/>
        <end position="393"/>
    </location>
</feature>
<organism evidence="4 5">
    <name type="scientific">Salarias fasciatus</name>
    <name type="common">Jewelled blenny</name>
    <name type="synonym">Blennius fasciatus</name>
    <dbReference type="NCBI Taxonomy" id="181472"/>
    <lineage>
        <taxon>Eukaryota</taxon>
        <taxon>Metazoa</taxon>
        <taxon>Chordata</taxon>
        <taxon>Craniata</taxon>
        <taxon>Vertebrata</taxon>
        <taxon>Euteleostomi</taxon>
        <taxon>Actinopterygii</taxon>
        <taxon>Neopterygii</taxon>
        <taxon>Teleostei</taxon>
        <taxon>Neoteleostei</taxon>
        <taxon>Acanthomorphata</taxon>
        <taxon>Ovalentaria</taxon>
        <taxon>Blenniimorphae</taxon>
        <taxon>Blenniiformes</taxon>
        <taxon>Blennioidei</taxon>
        <taxon>Blenniidae</taxon>
        <taxon>Salariinae</taxon>
        <taxon>Salarias</taxon>
    </lineage>
</organism>
<keyword evidence="2" id="KW-0175">Coiled coil</keyword>